<dbReference type="GO" id="GO:0047911">
    <property type="term" value="F:galacturan 1,4-alpha-galacturonidase activity"/>
    <property type="evidence" value="ECO:0007669"/>
    <property type="project" value="UniProtKB-EC"/>
</dbReference>
<name>A0A2G9GJ11_9LAMI</name>
<accession>A0A2G9GJ11</accession>
<keyword evidence="2" id="KW-1185">Reference proteome</keyword>
<dbReference type="OrthoDB" id="187139at2759"/>
<dbReference type="AlphaFoldDB" id="A0A2G9GJ11"/>
<sequence length="93" mass="10080">MIILDLLSIGSLGSRGYDNIENITDLSFTAITKTLVAKNVINLSCSQTIGCININIDRVYITSSTPDKKVLANCFNAHDKATHTEPAIKCLLP</sequence>
<organism evidence="1 2">
    <name type="scientific">Handroanthus impetiginosus</name>
    <dbReference type="NCBI Taxonomy" id="429701"/>
    <lineage>
        <taxon>Eukaryota</taxon>
        <taxon>Viridiplantae</taxon>
        <taxon>Streptophyta</taxon>
        <taxon>Embryophyta</taxon>
        <taxon>Tracheophyta</taxon>
        <taxon>Spermatophyta</taxon>
        <taxon>Magnoliopsida</taxon>
        <taxon>eudicotyledons</taxon>
        <taxon>Gunneridae</taxon>
        <taxon>Pentapetalae</taxon>
        <taxon>asterids</taxon>
        <taxon>lamiids</taxon>
        <taxon>Lamiales</taxon>
        <taxon>Bignoniaceae</taxon>
        <taxon>Crescentiina</taxon>
        <taxon>Tabebuia alliance</taxon>
        <taxon>Handroanthus</taxon>
    </lineage>
</organism>
<gene>
    <name evidence="1" type="ORF">CDL12_22279</name>
</gene>
<dbReference type="SUPFAM" id="SSF51126">
    <property type="entry name" value="Pectin lyase-like"/>
    <property type="match status" value="1"/>
</dbReference>
<protein>
    <submittedName>
        <fullName evidence="1">Galacturan 1,4-alpha-galacturonidase</fullName>
        <ecNumber evidence="1">3.2.1.67</ecNumber>
    </submittedName>
</protein>
<keyword evidence="1" id="KW-0326">Glycosidase</keyword>
<comment type="caution">
    <text evidence="1">The sequence shown here is derived from an EMBL/GenBank/DDBJ whole genome shotgun (WGS) entry which is preliminary data.</text>
</comment>
<dbReference type="EC" id="3.2.1.67" evidence="1"/>
<dbReference type="STRING" id="429701.A0A2G9GJ11"/>
<dbReference type="Proteomes" id="UP000231279">
    <property type="component" value="Unassembled WGS sequence"/>
</dbReference>
<dbReference type="EMBL" id="NKXS01004865">
    <property type="protein sequence ID" value="PIN05182.1"/>
    <property type="molecule type" value="Genomic_DNA"/>
</dbReference>
<proteinExistence type="predicted"/>
<dbReference type="InterPro" id="IPR011050">
    <property type="entry name" value="Pectin_lyase_fold/virulence"/>
</dbReference>
<evidence type="ECO:0000313" key="1">
    <source>
        <dbReference type="EMBL" id="PIN05182.1"/>
    </source>
</evidence>
<keyword evidence="1" id="KW-0378">Hydrolase</keyword>
<reference evidence="2" key="1">
    <citation type="journal article" date="2018" name="Gigascience">
        <title>Genome assembly of the Pink Ipe (Handroanthus impetiginosus, Bignoniaceae), a highly valued, ecologically keystone Neotropical timber forest tree.</title>
        <authorList>
            <person name="Silva-Junior O.B."/>
            <person name="Grattapaglia D."/>
            <person name="Novaes E."/>
            <person name="Collevatti R.G."/>
        </authorList>
    </citation>
    <scope>NUCLEOTIDE SEQUENCE [LARGE SCALE GENOMIC DNA]</scope>
    <source>
        <strain evidence="2">cv. UFG-1</strain>
    </source>
</reference>
<evidence type="ECO:0000313" key="2">
    <source>
        <dbReference type="Proteomes" id="UP000231279"/>
    </source>
</evidence>